<dbReference type="EMBL" id="JAUEPS010000081">
    <property type="protein sequence ID" value="KAK0439976.1"/>
    <property type="molecule type" value="Genomic_DNA"/>
</dbReference>
<protein>
    <submittedName>
        <fullName evidence="1">Uncharacterized protein</fullName>
    </submittedName>
</protein>
<dbReference type="AlphaFoldDB" id="A0AA39JDX4"/>
<sequence length="115" mass="13213">MQRSYTGIMPVIRSALADTPCADLGMNGVLKELNTKLGTSYTINHSILSSVLESFIRQDYDFGTLYANLRPYWHDLTTVKCLHQAWNQDQEMRQNRIMNKRIPDGNIPPRRVLST</sequence>
<evidence type="ECO:0000313" key="1">
    <source>
        <dbReference type="EMBL" id="KAK0439976.1"/>
    </source>
</evidence>
<keyword evidence="2" id="KW-1185">Reference proteome</keyword>
<organism evidence="1 2">
    <name type="scientific">Armillaria tabescens</name>
    <name type="common">Ringless honey mushroom</name>
    <name type="synonym">Agaricus tabescens</name>
    <dbReference type="NCBI Taxonomy" id="1929756"/>
    <lineage>
        <taxon>Eukaryota</taxon>
        <taxon>Fungi</taxon>
        <taxon>Dikarya</taxon>
        <taxon>Basidiomycota</taxon>
        <taxon>Agaricomycotina</taxon>
        <taxon>Agaricomycetes</taxon>
        <taxon>Agaricomycetidae</taxon>
        <taxon>Agaricales</taxon>
        <taxon>Marasmiineae</taxon>
        <taxon>Physalacriaceae</taxon>
        <taxon>Desarmillaria</taxon>
    </lineage>
</organism>
<dbReference type="RefSeq" id="XP_060323425.1">
    <property type="nucleotide sequence ID" value="XM_060466180.1"/>
</dbReference>
<dbReference type="GeneID" id="85349728"/>
<proteinExistence type="predicted"/>
<dbReference type="Proteomes" id="UP001175211">
    <property type="component" value="Unassembled WGS sequence"/>
</dbReference>
<accession>A0AA39JDX4</accession>
<gene>
    <name evidence="1" type="ORF">EV420DRAFT_1168557</name>
</gene>
<comment type="caution">
    <text evidence="1">The sequence shown here is derived from an EMBL/GenBank/DDBJ whole genome shotgun (WGS) entry which is preliminary data.</text>
</comment>
<name>A0AA39JDX4_ARMTA</name>
<evidence type="ECO:0000313" key="2">
    <source>
        <dbReference type="Proteomes" id="UP001175211"/>
    </source>
</evidence>
<reference evidence="1" key="1">
    <citation type="submission" date="2023-06" db="EMBL/GenBank/DDBJ databases">
        <authorList>
            <consortium name="Lawrence Berkeley National Laboratory"/>
            <person name="Ahrendt S."/>
            <person name="Sahu N."/>
            <person name="Indic B."/>
            <person name="Wong-Bajracharya J."/>
            <person name="Merenyi Z."/>
            <person name="Ke H.-M."/>
            <person name="Monk M."/>
            <person name="Kocsube S."/>
            <person name="Drula E."/>
            <person name="Lipzen A."/>
            <person name="Balint B."/>
            <person name="Henrissat B."/>
            <person name="Andreopoulos B."/>
            <person name="Martin F.M."/>
            <person name="Harder C.B."/>
            <person name="Rigling D."/>
            <person name="Ford K.L."/>
            <person name="Foster G.D."/>
            <person name="Pangilinan J."/>
            <person name="Papanicolaou A."/>
            <person name="Barry K."/>
            <person name="LaButti K."/>
            <person name="Viragh M."/>
            <person name="Koriabine M."/>
            <person name="Yan M."/>
            <person name="Riley R."/>
            <person name="Champramary S."/>
            <person name="Plett K.L."/>
            <person name="Tsai I.J."/>
            <person name="Slot J."/>
            <person name="Sipos G."/>
            <person name="Plett J."/>
            <person name="Nagy L.G."/>
            <person name="Grigoriev I.V."/>
        </authorList>
    </citation>
    <scope>NUCLEOTIDE SEQUENCE</scope>
    <source>
        <strain evidence="1">CCBAS 213</strain>
    </source>
</reference>